<proteinExistence type="predicted"/>
<dbReference type="InterPro" id="IPR036388">
    <property type="entry name" value="WH-like_DNA-bd_sf"/>
</dbReference>
<organism evidence="2 3">
    <name type="scientific">Deinococcus aetherius</name>
    <dbReference type="NCBI Taxonomy" id="200252"/>
    <lineage>
        <taxon>Bacteria</taxon>
        <taxon>Thermotogati</taxon>
        <taxon>Deinococcota</taxon>
        <taxon>Deinococci</taxon>
        <taxon>Deinococcales</taxon>
        <taxon>Deinococcaceae</taxon>
        <taxon>Deinococcus</taxon>
    </lineage>
</organism>
<dbReference type="InterPro" id="IPR036390">
    <property type="entry name" value="WH_DNA-bd_sf"/>
</dbReference>
<accession>A0ABM8AIC6</accession>
<dbReference type="Gene3D" id="1.10.10.10">
    <property type="entry name" value="Winged helix-like DNA-binding domain superfamily/Winged helix DNA-binding domain"/>
    <property type="match status" value="1"/>
</dbReference>
<dbReference type="RefSeq" id="WP_264778052.1">
    <property type="nucleotide sequence ID" value="NZ_AP026561.1"/>
</dbReference>
<geneLocation type="plasmid" evidence="2 3">
    <name>pDAETH-1</name>
</geneLocation>
<evidence type="ECO:0000313" key="2">
    <source>
        <dbReference type="EMBL" id="BDP43576.1"/>
    </source>
</evidence>
<dbReference type="PANTHER" id="PTHR33164:SF43">
    <property type="entry name" value="HTH-TYPE TRANSCRIPTIONAL REPRESSOR YETL"/>
    <property type="match status" value="1"/>
</dbReference>
<keyword evidence="2" id="KW-0614">Plasmid</keyword>
<dbReference type="Pfam" id="PF12802">
    <property type="entry name" value="MarR_2"/>
    <property type="match status" value="1"/>
</dbReference>
<sequence>MDAAPSSPAPELAFLTAFWEAWQALTTLGEAELRARHGLDLRAFIVLAYVHGGTDQPAALAHELGVPRYEVSRVLHALEARGAVTRSPARPDARRVTVTVTPQGAALWEAALDTVRAVTGPPLATLGPRVDLLTRDLHDLARAARSLPRPSSPLESE</sequence>
<dbReference type="InterPro" id="IPR039422">
    <property type="entry name" value="MarR/SlyA-like"/>
</dbReference>
<dbReference type="Proteomes" id="UP001064971">
    <property type="component" value="Plasmid pDAETH-1"/>
</dbReference>
<protein>
    <recommendedName>
        <fullName evidence="1">HTH marR-type domain-containing protein</fullName>
    </recommendedName>
</protein>
<dbReference type="InterPro" id="IPR000835">
    <property type="entry name" value="HTH_MarR-typ"/>
</dbReference>
<reference evidence="2" key="1">
    <citation type="submission" date="2022-07" db="EMBL/GenBank/DDBJ databases">
        <title>Complete Genome Sequence of the Radioresistant Bacterium Deinococcus aetherius ST0316, Isolated from the Air Dust collected in Lower Stratosphere above Japan.</title>
        <authorList>
            <person name="Satoh K."/>
            <person name="Hagiwara K."/>
            <person name="Katsumata K."/>
            <person name="Kubo A."/>
            <person name="Yokobori S."/>
            <person name="Yamagishi A."/>
            <person name="Oono Y."/>
            <person name="Narumi I."/>
        </authorList>
    </citation>
    <scope>NUCLEOTIDE SEQUENCE</scope>
    <source>
        <strain evidence="2">ST0316</strain>
        <plasmid evidence="2">pDAETH-1</plasmid>
    </source>
</reference>
<evidence type="ECO:0000259" key="1">
    <source>
        <dbReference type="Pfam" id="PF12802"/>
    </source>
</evidence>
<dbReference type="SUPFAM" id="SSF46785">
    <property type="entry name" value="Winged helix' DNA-binding domain"/>
    <property type="match status" value="1"/>
</dbReference>
<keyword evidence="3" id="KW-1185">Reference proteome</keyword>
<evidence type="ECO:0000313" key="3">
    <source>
        <dbReference type="Proteomes" id="UP001064971"/>
    </source>
</evidence>
<name>A0ABM8AIC6_9DEIO</name>
<dbReference type="PANTHER" id="PTHR33164">
    <property type="entry name" value="TRANSCRIPTIONAL REGULATOR, MARR FAMILY"/>
    <property type="match status" value="1"/>
</dbReference>
<dbReference type="EMBL" id="AP026561">
    <property type="protein sequence ID" value="BDP43576.1"/>
    <property type="molecule type" value="Genomic_DNA"/>
</dbReference>
<gene>
    <name evidence="2" type="ORF">DAETH_35450</name>
</gene>
<feature type="domain" description="HTH marR-type" evidence="1">
    <location>
        <begin position="37"/>
        <end position="95"/>
    </location>
</feature>